<dbReference type="InterPro" id="IPR025629">
    <property type="entry name" value="DUF4287"/>
</dbReference>
<name>A0ABQ5Y8X5_9NEIS</name>
<keyword evidence="3" id="KW-1185">Reference proteome</keyword>
<reference evidence="3" key="1">
    <citation type="journal article" date="2019" name="Int. J. Syst. Evol. Microbiol.">
        <title>The Global Catalogue of Microorganisms (GCM) 10K type strain sequencing project: providing services to taxonomists for standard genome sequencing and annotation.</title>
        <authorList>
            <consortium name="The Broad Institute Genomics Platform"/>
            <consortium name="The Broad Institute Genome Sequencing Center for Infectious Disease"/>
            <person name="Wu L."/>
            <person name="Ma J."/>
        </authorList>
    </citation>
    <scope>NUCLEOTIDE SEQUENCE [LARGE SCALE GENOMIC DNA]</scope>
    <source>
        <strain evidence="3">NBRC 110044</strain>
    </source>
</reference>
<dbReference type="EMBL" id="BSOG01000001">
    <property type="protein sequence ID" value="GLR11376.1"/>
    <property type="molecule type" value="Genomic_DNA"/>
</dbReference>
<dbReference type="Proteomes" id="UP001156706">
    <property type="component" value="Unassembled WGS sequence"/>
</dbReference>
<comment type="caution">
    <text evidence="2">The sequence shown here is derived from an EMBL/GenBank/DDBJ whole genome shotgun (WGS) entry which is preliminary data.</text>
</comment>
<dbReference type="InterPro" id="IPR043714">
    <property type="entry name" value="DUF5655"/>
</dbReference>
<evidence type="ECO:0000313" key="3">
    <source>
        <dbReference type="Proteomes" id="UP001156706"/>
    </source>
</evidence>
<accession>A0ABQ5Y8X5</accession>
<feature type="domain" description="DUF5655" evidence="1">
    <location>
        <begin position="85"/>
        <end position="189"/>
    </location>
</feature>
<evidence type="ECO:0000259" key="1">
    <source>
        <dbReference type="Pfam" id="PF18899"/>
    </source>
</evidence>
<sequence length="191" mass="20587">MSDTAKALATQLANIEQRSGKRLDELVALVRQSSLKKHGELRDMLQRELGLGYGDANTLVHHALQSDGGSAAAAQGLSGDEVLDGLYSGPKAVLRPIHNKLMAALASFGEFETAPKKTYVSLRRKKQFAMVGPATKTCVEVGINHKSLSPTERLQALPAGGMCQYKVRLSQPEEVDEALLGWLRQAYDSAG</sequence>
<organism evidence="2 3">
    <name type="scientific">Chitinimonas prasina</name>
    <dbReference type="NCBI Taxonomy" id="1434937"/>
    <lineage>
        <taxon>Bacteria</taxon>
        <taxon>Pseudomonadati</taxon>
        <taxon>Pseudomonadota</taxon>
        <taxon>Betaproteobacteria</taxon>
        <taxon>Neisseriales</taxon>
        <taxon>Chitinibacteraceae</taxon>
        <taxon>Chitinimonas</taxon>
    </lineage>
</organism>
<dbReference type="Pfam" id="PF14117">
    <property type="entry name" value="DUF4287"/>
    <property type="match status" value="1"/>
</dbReference>
<evidence type="ECO:0000313" key="2">
    <source>
        <dbReference type="EMBL" id="GLR11376.1"/>
    </source>
</evidence>
<proteinExistence type="predicted"/>
<gene>
    <name evidence="2" type="ORF">GCM10007907_01660</name>
</gene>
<dbReference type="Pfam" id="PF18899">
    <property type="entry name" value="DUF5655"/>
    <property type="match status" value="1"/>
</dbReference>
<protein>
    <recommendedName>
        <fullName evidence="1">DUF5655 domain-containing protein</fullName>
    </recommendedName>
</protein>